<evidence type="ECO:0000313" key="2">
    <source>
        <dbReference type="Proteomes" id="UP000187429"/>
    </source>
</evidence>
<dbReference type="EMBL" id="LSSM01001048">
    <property type="protein sequence ID" value="OMJ27376.1"/>
    <property type="molecule type" value="Genomic_DNA"/>
</dbReference>
<dbReference type="AlphaFoldDB" id="A0A1R1YKX6"/>
<keyword evidence="2" id="KW-1185">Reference proteome</keyword>
<comment type="caution">
    <text evidence="1">The sequence shown here is derived from an EMBL/GenBank/DDBJ whole genome shotgun (WGS) entry which is preliminary data.</text>
</comment>
<proteinExistence type="predicted"/>
<reference evidence="2" key="1">
    <citation type="submission" date="2017-01" db="EMBL/GenBank/DDBJ databases">
        <authorList>
            <person name="Wang Y."/>
            <person name="White M."/>
            <person name="Kvist S."/>
            <person name="Moncalvo J.-M."/>
        </authorList>
    </citation>
    <scope>NUCLEOTIDE SEQUENCE [LARGE SCALE GENOMIC DNA]</scope>
    <source>
        <strain evidence="2">ID-206-W2</strain>
    </source>
</reference>
<gene>
    <name evidence="1" type="ORF">AYI69_g3190</name>
</gene>
<dbReference type="Proteomes" id="UP000187429">
    <property type="component" value="Unassembled WGS sequence"/>
</dbReference>
<organism evidence="1 2">
    <name type="scientific">Smittium culicis</name>
    <dbReference type="NCBI Taxonomy" id="133412"/>
    <lineage>
        <taxon>Eukaryota</taxon>
        <taxon>Fungi</taxon>
        <taxon>Fungi incertae sedis</taxon>
        <taxon>Zoopagomycota</taxon>
        <taxon>Kickxellomycotina</taxon>
        <taxon>Harpellomycetes</taxon>
        <taxon>Harpellales</taxon>
        <taxon>Legeriomycetaceae</taxon>
        <taxon>Smittium</taxon>
    </lineage>
</organism>
<protein>
    <submittedName>
        <fullName evidence="1">Uncharacterized protein</fullName>
    </submittedName>
</protein>
<accession>A0A1R1YKX6</accession>
<evidence type="ECO:0000313" key="1">
    <source>
        <dbReference type="EMBL" id="OMJ27376.1"/>
    </source>
</evidence>
<name>A0A1R1YKX6_9FUNG</name>
<sequence length="84" mass="9474">MTRMSKLRNRCHLEVSVNYEDEDFDILEKIFPDGKNTMVALGVSNEAVNEATEDDRVGRVAEIRVGRDVVGATVDDETYKLQPT</sequence>